<gene>
    <name evidence="1" type="ORF">JGI24_01257</name>
</gene>
<dbReference type="Proteomes" id="UP000243065">
    <property type="component" value="Unassembled WGS sequence"/>
</dbReference>
<protein>
    <submittedName>
        <fullName evidence="1">Uncharacterized protein</fullName>
    </submittedName>
</protein>
<dbReference type="AlphaFoldDB" id="A0A656D852"/>
<proteinExistence type="predicted"/>
<dbReference type="EMBL" id="CZVU01000061">
    <property type="protein sequence ID" value="CUT03172.1"/>
    <property type="molecule type" value="Genomic_DNA"/>
</dbReference>
<name>A0A656D852_KRYT1</name>
<evidence type="ECO:0000313" key="2">
    <source>
        <dbReference type="Proteomes" id="UP000243065"/>
    </source>
</evidence>
<evidence type="ECO:0000313" key="1">
    <source>
        <dbReference type="EMBL" id="CUT03172.1"/>
    </source>
</evidence>
<dbReference type="RefSeq" id="WP_159420602.1">
    <property type="nucleotide sequence ID" value="NZ_CZVU01000061.1"/>
</dbReference>
<sequence length="55" mass="6244">MLRKLTIFFIFLLILTSFPIYQALANVYASNIRFTNPDGKTPFDGSFADKTGVRI</sequence>
<organism evidence="1 2">
    <name type="scientific">Kryptobacter tengchongensis</name>
    <dbReference type="NCBI Taxonomy" id="1643429"/>
    <lineage>
        <taxon>Bacteria</taxon>
        <taxon>Pseudomonadati</taxon>
        <taxon>Candidatus Kryptoniota</taxon>
        <taxon>Candidatus Kryptobacter</taxon>
    </lineage>
</organism>
<reference evidence="1 2" key="1">
    <citation type="submission" date="2015-11" db="EMBL/GenBank/DDBJ databases">
        <authorList>
            <person name="Varghese N."/>
        </authorList>
    </citation>
    <scope>NUCLEOTIDE SEQUENCE [LARGE SCALE GENOMIC DNA]</scope>
    <source>
        <strain evidence="1 2">JGI-24</strain>
    </source>
</reference>
<keyword evidence="2" id="KW-1185">Reference proteome</keyword>
<accession>A0A656D852</accession>